<reference evidence="1 2" key="1">
    <citation type="submission" date="2019-01" db="EMBL/GenBank/DDBJ databases">
        <title>Genomes sequencing and comparative genomics of infectious freshwater microsporidia, Cucumispora dikerogammari and Thelohania contejeani.</title>
        <authorList>
            <person name="Cormier A."/>
            <person name="Giraud I."/>
            <person name="Wattier R."/>
            <person name="Teixeira M."/>
            <person name="Grandjean F."/>
            <person name="Rigaud T."/>
            <person name="Cordaux R."/>
        </authorList>
    </citation>
    <scope>NUCLEOTIDE SEQUENCE [LARGE SCALE GENOMIC DNA]</scope>
    <source>
        <strain evidence="1">T1</strain>
        <tissue evidence="1">Spores</tissue>
    </source>
</reference>
<keyword evidence="2" id="KW-1185">Reference proteome</keyword>
<name>A0ABQ7HW43_9MICR</name>
<accession>A0ABQ7HW43</accession>
<organism evidence="1 2">
    <name type="scientific">Astathelohania contejeani</name>
    <dbReference type="NCBI Taxonomy" id="164912"/>
    <lineage>
        <taxon>Eukaryota</taxon>
        <taxon>Fungi</taxon>
        <taxon>Fungi incertae sedis</taxon>
        <taxon>Microsporidia</taxon>
        <taxon>Astathelohaniidae</taxon>
        <taxon>Astathelohania</taxon>
    </lineage>
</organism>
<protein>
    <submittedName>
        <fullName evidence="1">Uncharacterized protein</fullName>
    </submittedName>
</protein>
<evidence type="ECO:0000313" key="2">
    <source>
        <dbReference type="Proteomes" id="UP001516464"/>
    </source>
</evidence>
<dbReference type="Proteomes" id="UP001516464">
    <property type="component" value="Unassembled WGS sequence"/>
</dbReference>
<gene>
    <name evidence="1" type="ORF">TCON_2396</name>
</gene>
<comment type="caution">
    <text evidence="1">The sequence shown here is derived from an EMBL/GenBank/DDBJ whole genome shotgun (WGS) entry which is preliminary data.</text>
</comment>
<evidence type="ECO:0000313" key="1">
    <source>
        <dbReference type="EMBL" id="KAF7680990.1"/>
    </source>
</evidence>
<proteinExistence type="predicted"/>
<sequence>MKKRIIDAIKPHKEIEKKSKASHIKGEIELISTENSYIIKPIEPGNFSNIDFGFLYNGIVTKNHKLIFTFQLYEETKLSDIANTIGMVNTSNLSAFFIYHSDIFLDSQNTKFATILHDWEKEKDINDWDMVIRKLNLLPGSKFFYFDGEKAFDIKINKILAVKKKKFEFFVKNKKIRMCRICKIRVSKYKMIDDPFLEDKDKYLCNECFVILFQDINGNLKYKYLKYELL</sequence>
<dbReference type="EMBL" id="SBIQ01000287">
    <property type="protein sequence ID" value="KAF7680990.1"/>
    <property type="molecule type" value="Genomic_DNA"/>
</dbReference>